<dbReference type="Proteomes" id="UP000595792">
    <property type="component" value="Chromosome"/>
</dbReference>
<accession>A0AAX1KG86</accession>
<gene>
    <name evidence="1" type="ORF">I5Q84_13030</name>
</gene>
<name>A0AAX1KG86_FLAPL</name>
<organism evidence="1 2">
    <name type="scientific">Flavonifractor plautii</name>
    <name type="common">Fusobacterium plautii</name>
    <dbReference type="NCBI Taxonomy" id="292800"/>
    <lineage>
        <taxon>Bacteria</taxon>
        <taxon>Bacillati</taxon>
        <taxon>Bacillota</taxon>
        <taxon>Clostridia</taxon>
        <taxon>Eubacteriales</taxon>
        <taxon>Oscillospiraceae</taxon>
        <taxon>Flavonifractor</taxon>
    </lineage>
</organism>
<dbReference type="EMBL" id="CP065315">
    <property type="protein sequence ID" value="QQR04897.1"/>
    <property type="molecule type" value="Genomic_DNA"/>
</dbReference>
<dbReference type="AlphaFoldDB" id="A0AAX1KG86"/>
<proteinExistence type="predicted"/>
<evidence type="ECO:0000313" key="1">
    <source>
        <dbReference type="EMBL" id="QQR04897.1"/>
    </source>
</evidence>
<sequence>MDMDRTGAYVVLNGLLMKHKALAKTDSEFAEIHQQIAAAIDIALEALNE</sequence>
<evidence type="ECO:0000313" key="2">
    <source>
        <dbReference type="Proteomes" id="UP000595792"/>
    </source>
</evidence>
<reference evidence="1 2" key="1">
    <citation type="submission" date="2020-11" db="EMBL/GenBank/DDBJ databases">
        <title>Closed and high quality bacterial genomes of the OMM12 community.</title>
        <authorList>
            <person name="Marbouty M."/>
            <person name="Lamy-Besnier Q."/>
            <person name="Debarbieux L."/>
            <person name="Koszul R."/>
        </authorList>
    </citation>
    <scope>NUCLEOTIDE SEQUENCE [LARGE SCALE GENOMIC DNA]</scope>
    <source>
        <strain evidence="1 2">YL31</strain>
    </source>
</reference>
<dbReference type="RefSeq" id="WP_157781258.1">
    <property type="nucleotide sequence ID" value="NZ_CP015406.2"/>
</dbReference>
<protein>
    <submittedName>
        <fullName evidence="1">Uncharacterized protein</fullName>
    </submittedName>
</protein>